<dbReference type="AlphaFoldDB" id="A0AA39M4P5"/>
<proteinExistence type="predicted"/>
<gene>
    <name evidence="1" type="ORF">EV421DRAFT_1726893</name>
</gene>
<feature type="non-terminal residue" evidence="1">
    <location>
        <position position="1"/>
    </location>
</feature>
<dbReference type="Proteomes" id="UP001175226">
    <property type="component" value="Unassembled WGS sequence"/>
</dbReference>
<evidence type="ECO:0000313" key="2">
    <source>
        <dbReference type="Proteomes" id="UP001175226"/>
    </source>
</evidence>
<sequence length="313" mass="35782">LHLHMIMWLCNSLSPQQIRERLIGKDSVFQEQLIAYLESVHKGEYLTGTQAEVTDMRHTSSLEIGHREFTEVLPESPPAHCAEKACDMCRAGETTESWWSYFKKVVDTIVNKCNIHSCHSNTWADGTLKKNANAKGCLDNKWKKCKVCFPRKIYKQSVIEEDTGHMNLKKLEAWINTFTPVISYIFRCNTDVTSLRSSTAIKAVLIYVTDYITKPGLKTHVIFDCIRSIFQRSREHPDDPLKSRTNRARKLMTQMVNVLGAKTELGSPMICTYLLGYPIIIQTKSLLLFTGSHLLRKLGITGSPSMTPWKRLR</sequence>
<comment type="caution">
    <text evidence="1">The sequence shown here is derived from an EMBL/GenBank/DDBJ whole genome shotgun (WGS) entry which is preliminary data.</text>
</comment>
<protein>
    <recommendedName>
        <fullName evidence="3">Helitron helicase-like domain-containing protein</fullName>
    </recommendedName>
</protein>
<accession>A0AA39M4P5</accession>
<evidence type="ECO:0000313" key="1">
    <source>
        <dbReference type="EMBL" id="KAK0421546.1"/>
    </source>
</evidence>
<name>A0AA39M4P5_9AGAR</name>
<evidence type="ECO:0008006" key="3">
    <source>
        <dbReference type="Google" id="ProtNLM"/>
    </source>
</evidence>
<dbReference type="EMBL" id="JAUEPT010000547">
    <property type="protein sequence ID" value="KAK0421546.1"/>
    <property type="molecule type" value="Genomic_DNA"/>
</dbReference>
<reference evidence="1" key="1">
    <citation type="submission" date="2023-06" db="EMBL/GenBank/DDBJ databases">
        <authorList>
            <consortium name="Lawrence Berkeley National Laboratory"/>
            <person name="Ahrendt S."/>
            <person name="Sahu N."/>
            <person name="Indic B."/>
            <person name="Wong-Bajracharya J."/>
            <person name="Merenyi Z."/>
            <person name="Ke H.-M."/>
            <person name="Monk M."/>
            <person name="Kocsube S."/>
            <person name="Drula E."/>
            <person name="Lipzen A."/>
            <person name="Balint B."/>
            <person name="Henrissat B."/>
            <person name="Andreopoulos B."/>
            <person name="Martin F.M."/>
            <person name="Harder C.B."/>
            <person name="Rigling D."/>
            <person name="Ford K.L."/>
            <person name="Foster G.D."/>
            <person name="Pangilinan J."/>
            <person name="Papanicolaou A."/>
            <person name="Barry K."/>
            <person name="LaButti K."/>
            <person name="Viragh M."/>
            <person name="Koriabine M."/>
            <person name="Yan M."/>
            <person name="Riley R."/>
            <person name="Champramary S."/>
            <person name="Plett K.L."/>
            <person name="Tsai I.J."/>
            <person name="Slot J."/>
            <person name="Sipos G."/>
            <person name="Plett J."/>
            <person name="Nagy L.G."/>
            <person name="Grigoriev I.V."/>
        </authorList>
    </citation>
    <scope>NUCLEOTIDE SEQUENCE</scope>
    <source>
        <strain evidence="1">FPL87.14</strain>
    </source>
</reference>
<organism evidence="1 2">
    <name type="scientific">Armillaria borealis</name>
    <dbReference type="NCBI Taxonomy" id="47425"/>
    <lineage>
        <taxon>Eukaryota</taxon>
        <taxon>Fungi</taxon>
        <taxon>Dikarya</taxon>
        <taxon>Basidiomycota</taxon>
        <taxon>Agaricomycotina</taxon>
        <taxon>Agaricomycetes</taxon>
        <taxon>Agaricomycetidae</taxon>
        <taxon>Agaricales</taxon>
        <taxon>Marasmiineae</taxon>
        <taxon>Physalacriaceae</taxon>
        <taxon>Armillaria</taxon>
    </lineage>
</organism>
<keyword evidence="2" id="KW-1185">Reference proteome</keyword>